<feature type="compositionally biased region" description="Low complexity" evidence="2">
    <location>
        <begin position="455"/>
        <end position="470"/>
    </location>
</feature>
<name>A0A9D3MWU2_ANGAN</name>
<dbReference type="Pfam" id="PF16043">
    <property type="entry name" value="DUF4795"/>
    <property type="match status" value="1"/>
</dbReference>
<feature type="region of interest" description="Disordered" evidence="2">
    <location>
        <begin position="312"/>
        <end position="344"/>
    </location>
</feature>
<keyword evidence="1" id="KW-0175">Coiled coil</keyword>
<comment type="caution">
    <text evidence="4">The sequence shown here is derived from an EMBL/GenBank/DDBJ whole genome shotgun (WGS) entry which is preliminary data.</text>
</comment>
<evidence type="ECO:0000256" key="1">
    <source>
        <dbReference type="SAM" id="Coils"/>
    </source>
</evidence>
<evidence type="ECO:0000313" key="5">
    <source>
        <dbReference type="Proteomes" id="UP001044222"/>
    </source>
</evidence>
<feature type="coiled-coil region" evidence="1">
    <location>
        <begin position="212"/>
        <end position="239"/>
    </location>
</feature>
<dbReference type="EMBL" id="JAFIRN010000002">
    <property type="protein sequence ID" value="KAG5854408.1"/>
    <property type="molecule type" value="Genomic_DNA"/>
</dbReference>
<sequence>MNTITLTELADLAISNPEAGSVNLTALYSLLQCVLDQLGIGSLKRSSLRGASDQSETGLAEGTCSPDSAGVSARALAQRLARLEQRMDALDQLPTTDALLKQTTSGSAQLVRDMWQLMQLRKKTEANHDGIAKVTLQAVKEAMTTMEDLKERMRQMEEAVRSLGSNLAALPHPEELVLWSHVAEALPQPTRPQNQPSVEPEQQEGQQALRWVGALSTQQAALKEELESLQDQLQQLTLALANKDIPNNIQAHLKSLDDELHSLKRKETQEQRGLQTFYDKLAEFRAESDRQNAATERLLDSCRELESRVSHLEQHRVHMQKRKGSGESGEGQLERGVGDEDASLSQAQQKAISQYLSSLLQDLLPTLPTQDWDWPEVLDKLSKDMEHKLDRVELIPLKQELEDGWRKIKARLKEEPDLGANTPAGFRKKLLERVSCISCDKPANILTGMHLVTVRSTSPRPGRSGSMGPASGDGPGAGGSRPAELQLTDDRPPPRLFAPSIPAWTLSSSPTAGRRLGSWGLMASCTEAVWT</sequence>
<gene>
    <name evidence="4" type="ORF">ANANG_G00037520</name>
</gene>
<evidence type="ECO:0000313" key="4">
    <source>
        <dbReference type="EMBL" id="KAG5854408.1"/>
    </source>
</evidence>
<dbReference type="PANTHER" id="PTHR47080:SF1">
    <property type="entry name" value="CHROMOSOME 16 OPEN READING FRAME 96"/>
    <property type="match status" value="1"/>
</dbReference>
<feature type="region of interest" description="Disordered" evidence="2">
    <location>
        <begin position="455"/>
        <end position="494"/>
    </location>
</feature>
<dbReference type="InterPro" id="IPR032013">
    <property type="entry name" value="DUF4795"/>
</dbReference>
<dbReference type="PANTHER" id="PTHR47080">
    <property type="entry name" value="CHROMOSOME 16 OPEN READING FRAME 96"/>
    <property type="match status" value="1"/>
</dbReference>
<reference evidence="4" key="1">
    <citation type="submission" date="2021-01" db="EMBL/GenBank/DDBJ databases">
        <title>A chromosome-scale assembly of European eel, Anguilla anguilla.</title>
        <authorList>
            <person name="Henkel C."/>
            <person name="Jong-Raadsen S.A."/>
            <person name="Dufour S."/>
            <person name="Weltzien F.-A."/>
            <person name="Palstra A.P."/>
            <person name="Pelster B."/>
            <person name="Spaink H.P."/>
            <person name="Van Den Thillart G.E."/>
            <person name="Jansen H."/>
            <person name="Zahm M."/>
            <person name="Klopp C."/>
            <person name="Cedric C."/>
            <person name="Louis A."/>
            <person name="Berthelot C."/>
            <person name="Parey E."/>
            <person name="Roest Crollius H."/>
            <person name="Montfort J."/>
            <person name="Robinson-Rechavi M."/>
            <person name="Bucao C."/>
            <person name="Bouchez O."/>
            <person name="Gislard M."/>
            <person name="Lluch J."/>
            <person name="Milhes M."/>
            <person name="Lampietro C."/>
            <person name="Lopez Roques C."/>
            <person name="Donnadieu C."/>
            <person name="Braasch I."/>
            <person name="Desvignes T."/>
            <person name="Postlethwait J."/>
            <person name="Bobe J."/>
            <person name="Guiguen Y."/>
            <person name="Dirks R."/>
        </authorList>
    </citation>
    <scope>NUCLEOTIDE SEQUENCE</scope>
    <source>
        <strain evidence="4">Tag_6206</strain>
        <tissue evidence="4">Liver</tissue>
    </source>
</reference>
<organism evidence="4 5">
    <name type="scientific">Anguilla anguilla</name>
    <name type="common">European freshwater eel</name>
    <name type="synonym">Muraena anguilla</name>
    <dbReference type="NCBI Taxonomy" id="7936"/>
    <lineage>
        <taxon>Eukaryota</taxon>
        <taxon>Metazoa</taxon>
        <taxon>Chordata</taxon>
        <taxon>Craniata</taxon>
        <taxon>Vertebrata</taxon>
        <taxon>Euteleostomi</taxon>
        <taxon>Actinopterygii</taxon>
        <taxon>Neopterygii</taxon>
        <taxon>Teleostei</taxon>
        <taxon>Anguilliformes</taxon>
        <taxon>Anguillidae</taxon>
        <taxon>Anguilla</taxon>
    </lineage>
</organism>
<evidence type="ECO:0000256" key="2">
    <source>
        <dbReference type="SAM" id="MobiDB-lite"/>
    </source>
</evidence>
<protein>
    <recommendedName>
        <fullName evidence="3">DUF4795 domain-containing protein</fullName>
    </recommendedName>
</protein>
<feature type="domain" description="DUF4795" evidence="3">
    <location>
        <begin position="267"/>
        <end position="462"/>
    </location>
</feature>
<dbReference type="AlphaFoldDB" id="A0A9D3MWU2"/>
<accession>A0A9D3MWU2</accession>
<proteinExistence type="predicted"/>
<feature type="region of interest" description="Disordered" evidence="2">
    <location>
        <begin position="187"/>
        <end position="206"/>
    </location>
</feature>
<dbReference type="Proteomes" id="UP001044222">
    <property type="component" value="Unassembled WGS sequence"/>
</dbReference>
<keyword evidence="5" id="KW-1185">Reference proteome</keyword>
<evidence type="ECO:0000259" key="3">
    <source>
        <dbReference type="Pfam" id="PF16043"/>
    </source>
</evidence>
<feature type="coiled-coil region" evidence="1">
    <location>
        <begin position="136"/>
        <end position="166"/>
    </location>
</feature>